<feature type="chain" id="PRO_5015651857" description="Alginate export protein" evidence="2">
    <location>
        <begin position="26"/>
        <end position="570"/>
    </location>
</feature>
<dbReference type="Proteomes" id="UP000237381">
    <property type="component" value="Unassembled WGS sequence"/>
</dbReference>
<dbReference type="AlphaFoldDB" id="A0A2S4MAH2"/>
<evidence type="ECO:0000313" key="3">
    <source>
        <dbReference type="EMBL" id="POR51609.1"/>
    </source>
</evidence>
<sequence>MTVPFFIVSGLAIGVTLAVPGAALADPADSVDPPSIPVAADALAHAPPGIDAPLAQATENDEGLDSDAPARVSEHVDTSPGSSAKKTPDADNADDMETSRVPSKLADDHSEVPPIDGKSIALTLSPLPEDAVAADAANAAAASTAPVVSASAASSRAVTLASGPVEPPAISAASSTGAPAAITSAATEEGLDEPALDSPLAQELIAGFYSRINVLGYGVLQDPVNSTLNPNNALGIQHYQTQLALRPDFSLNFRQLELGIKPRFEADWDRVQNGVQGGTDLTTATAYINEWIARYRVTDKLLVSYGRENLQWGPSQLLSPSNPFNQNNGKNNPAIEQPGLDYARVVAIPNSSFTGSFIANTGAGRLNDSTEASGPFHKAYASKFDYTGEKTYFSLVVSKRDTTPWRMGYFGGWNVSDAWLLYSEGSAALSTATNPALPHPDYDLLAGATYTLMNGAMITGEYFHHNAGCTTQDIAHCASSLTLDPTNPYPRRDYLLLQYVDAKLVRNVSLTVRVIQDLNDHSTQLLSDVEYEVGKNWLLYFVPSVTLGPSRSEFGSLVRYSIFAGASFTF</sequence>
<dbReference type="RefSeq" id="WP_103704852.1">
    <property type="nucleotide sequence ID" value="NZ_PQGA01000006.1"/>
</dbReference>
<name>A0A2S4MAH2_9BURK</name>
<evidence type="ECO:0000313" key="4">
    <source>
        <dbReference type="Proteomes" id="UP000237381"/>
    </source>
</evidence>
<evidence type="ECO:0000256" key="2">
    <source>
        <dbReference type="SAM" id="SignalP"/>
    </source>
</evidence>
<proteinExistence type="predicted"/>
<dbReference type="EMBL" id="PQGA01000006">
    <property type="protein sequence ID" value="POR51609.1"/>
    <property type="molecule type" value="Genomic_DNA"/>
</dbReference>
<feature type="signal peptide" evidence="2">
    <location>
        <begin position="1"/>
        <end position="25"/>
    </location>
</feature>
<organism evidence="3 4">
    <name type="scientific">Paraburkholderia eburnea</name>
    <dbReference type="NCBI Taxonomy" id="1189126"/>
    <lineage>
        <taxon>Bacteria</taxon>
        <taxon>Pseudomonadati</taxon>
        <taxon>Pseudomonadota</taxon>
        <taxon>Betaproteobacteria</taxon>
        <taxon>Burkholderiales</taxon>
        <taxon>Burkholderiaceae</taxon>
        <taxon>Paraburkholderia</taxon>
    </lineage>
</organism>
<protein>
    <recommendedName>
        <fullName evidence="5">Alginate export protein</fullName>
    </recommendedName>
</protein>
<feature type="region of interest" description="Disordered" evidence="1">
    <location>
        <begin position="48"/>
        <end position="117"/>
    </location>
</feature>
<keyword evidence="2" id="KW-0732">Signal</keyword>
<reference evidence="3 4" key="1">
    <citation type="submission" date="2018-01" db="EMBL/GenBank/DDBJ databases">
        <title>Genomic Encyclopedia of Type Strains, Phase III (KMG-III): the genomes of soil and plant-associated and newly described type strains.</title>
        <authorList>
            <person name="Whitman W."/>
        </authorList>
    </citation>
    <scope>NUCLEOTIDE SEQUENCE [LARGE SCALE GENOMIC DNA]</scope>
    <source>
        <strain evidence="3 4">JCM 18070</strain>
    </source>
</reference>
<gene>
    <name evidence="3" type="ORF">B0G62_106143</name>
</gene>
<evidence type="ECO:0000256" key="1">
    <source>
        <dbReference type="SAM" id="MobiDB-lite"/>
    </source>
</evidence>
<comment type="caution">
    <text evidence="3">The sequence shown here is derived from an EMBL/GenBank/DDBJ whole genome shotgun (WGS) entry which is preliminary data.</text>
</comment>
<evidence type="ECO:0008006" key="5">
    <source>
        <dbReference type="Google" id="ProtNLM"/>
    </source>
</evidence>
<keyword evidence="4" id="KW-1185">Reference proteome</keyword>
<accession>A0A2S4MAH2</accession>
<dbReference type="OrthoDB" id="5493663at2"/>